<dbReference type="RefSeq" id="WP_146597364.1">
    <property type="nucleotide sequence ID" value="NZ_SJPT01000015.1"/>
</dbReference>
<dbReference type="InterPro" id="IPR010980">
    <property type="entry name" value="Cyt_c/b562"/>
</dbReference>
<proteinExistence type="predicted"/>
<protein>
    <submittedName>
        <fullName evidence="2">Cytochrome C</fullName>
    </submittedName>
</protein>
<dbReference type="OrthoDB" id="290618at2"/>
<keyword evidence="1" id="KW-0175">Coiled coil</keyword>
<sequence>MLPPTFLRSALLASCLISLPLTGIGQEQRAPKPTFSDRETQGVFFGSLDEAFRDSRPTLATIRKASVAAVAAASAEPASGDGEGDQATGAAGWAKLITPISIEDEIKRVKLHYDGVISTPGAFNGGGYVEARTDLSILATLFAIINDYSGDVRWKDQAAAARDLIARTAFNCKAGSAQVYNEAKLRKADLQDLVAGSGLASRDAEPENDWSMIVDRVPLMTYAELLQDKLKQASRDKKSTQENADAIRRNAQLLAVIGKVLTQEGLDDSEDDDYVTLSNQMSNAATAIVNAIDSNNFEIGAQVGAVTQSCDACHEQYR</sequence>
<reference evidence="2 3" key="1">
    <citation type="submission" date="2019-02" db="EMBL/GenBank/DDBJ databases">
        <title>Deep-cultivation of Planctomycetes and their phenomic and genomic characterization uncovers novel biology.</title>
        <authorList>
            <person name="Wiegand S."/>
            <person name="Jogler M."/>
            <person name="Boedeker C."/>
            <person name="Pinto D."/>
            <person name="Vollmers J."/>
            <person name="Rivas-Marin E."/>
            <person name="Kohn T."/>
            <person name="Peeters S.H."/>
            <person name="Heuer A."/>
            <person name="Rast P."/>
            <person name="Oberbeckmann S."/>
            <person name="Bunk B."/>
            <person name="Jeske O."/>
            <person name="Meyerdierks A."/>
            <person name="Storesund J.E."/>
            <person name="Kallscheuer N."/>
            <person name="Luecker S."/>
            <person name="Lage O.M."/>
            <person name="Pohl T."/>
            <person name="Merkel B.J."/>
            <person name="Hornburger P."/>
            <person name="Mueller R.-W."/>
            <person name="Bruemmer F."/>
            <person name="Labrenz M."/>
            <person name="Spormann A.M."/>
            <person name="Op Den Camp H."/>
            <person name="Overmann J."/>
            <person name="Amann R."/>
            <person name="Jetten M.S.M."/>
            <person name="Mascher T."/>
            <person name="Medema M.H."/>
            <person name="Devos D.P."/>
            <person name="Kaster A.-K."/>
            <person name="Ovreas L."/>
            <person name="Rohde M."/>
            <person name="Galperin M.Y."/>
            <person name="Jogler C."/>
        </authorList>
    </citation>
    <scope>NUCLEOTIDE SEQUENCE [LARGE SCALE GENOMIC DNA]</scope>
    <source>
        <strain evidence="2 3">Pla52o</strain>
    </source>
</reference>
<name>A0A5C6C0F5_9BACT</name>
<dbReference type="Proteomes" id="UP000316304">
    <property type="component" value="Unassembled WGS sequence"/>
</dbReference>
<gene>
    <name evidence="2" type="ORF">Pla52o_54590</name>
</gene>
<dbReference type="InterPro" id="IPR002321">
    <property type="entry name" value="Cyt_c_II"/>
</dbReference>
<dbReference type="Gene3D" id="1.20.120.10">
    <property type="entry name" value="Cytochrome c/b562"/>
    <property type="match status" value="1"/>
</dbReference>
<dbReference type="EMBL" id="SJPT01000015">
    <property type="protein sequence ID" value="TWU17121.1"/>
    <property type="molecule type" value="Genomic_DNA"/>
</dbReference>
<dbReference type="AlphaFoldDB" id="A0A5C6C0F5"/>
<feature type="coiled-coil region" evidence="1">
    <location>
        <begin position="223"/>
        <end position="250"/>
    </location>
</feature>
<keyword evidence="3" id="KW-1185">Reference proteome</keyword>
<dbReference type="GO" id="GO:0020037">
    <property type="term" value="F:heme binding"/>
    <property type="evidence" value="ECO:0007669"/>
    <property type="project" value="InterPro"/>
</dbReference>
<evidence type="ECO:0000256" key="1">
    <source>
        <dbReference type="SAM" id="Coils"/>
    </source>
</evidence>
<evidence type="ECO:0000313" key="3">
    <source>
        <dbReference type="Proteomes" id="UP000316304"/>
    </source>
</evidence>
<organism evidence="2 3">
    <name type="scientific">Novipirellula galeiformis</name>
    <dbReference type="NCBI Taxonomy" id="2528004"/>
    <lineage>
        <taxon>Bacteria</taxon>
        <taxon>Pseudomonadati</taxon>
        <taxon>Planctomycetota</taxon>
        <taxon>Planctomycetia</taxon>
        <taxon>Pirellulales</taxon>
        <taxon>Pirellulaceae</taxon>
        <taxon>Novipirellula</taxon>
    </lineage>
</organism>
<comment type="caution">
    <text evidence="2">The sequence shown here is derived from an EMBL/GenBank/DDBJ whole genome shotgun (WGS) entry which is preliminary data.</text>
</comment>
<dbReference type="PROSITE" id="PS51009">
    <property type="entry name" value="CYTCII"/>
    <property type="match status" value="1"/>
</dbReference>
<dbReference type="GO" id="GO:0009055">
    <property type="term" value="F:electron transfer activity"/>
    <property type="evidence" value="ECO:0007669"/>
    <property type="project" value="InterPro"/>
</dbReference>
<dbReference type="GO" id="GO:0005506">
    <property type="term" value="F:iron ion binding"/>
    <property type="evidence" value="ECO:0007669"/>
    <property type="project" value="InterPro"/>
</dbReference>
<accession>A0A5C6C0F5</accession>
<evidence type="ECO:0000313" key="2">
    <source>
        <dbReference type="EMBL" id="TWU17121.1"/>
    </source>
</evidence>
<dbReference type="GO" id="GO:0022900">
    <property type="term" value="P:electron transport chain"/>
    <property type="evidence" value="ECO:0007669"/>
    <property type="project" value="InterPro"/>
</dbReference>
<dbReference type="SUPFAM" id="SSF47175">
    <property type="entry name" value="Cytochromes"/>
    <property type="match status" value="1"/>
</dbReference>